<evidence type="ECO:0000313" key="2">
    <source>
        <dbReference type="EMBL" id="MBA4658107.1"/>
    </source>
</evidence>
<feature type="region of interest" description="Disordered" evidence="1">
    <location>
        <begin position="85"/>
        <end position="107"/>
    </location>
</feature>
<name>A0A7C9E4V4_OPUST</name>
<evidence type="ECO:0000256" key="1">
    <source>
        <dbReference type="SAM" id="MobiDB-lite"/>
    </source>
</evidence>
<feature type="region of interest" description="Disordered" evidence="1">
    <location>
        <begin position="32"/>
        <end position="60"/>
    </location>
</feature>
<protein>
    <submittedName>
        <fullName evidence="2">Uncharacterized protein</fullName>
    </submittedName>
</protein>
<feature type="compositionally biased region" description="Polar residues" evidence="1">
    <location>
        <begin position="42"/>
        <end position="58"/>
    </location>
</feature>
<dbReference type="AlphaFoldDB" id="A0A7C9E4V4"/>
<sequence length="107" mass="11750">MFVFTIWKENPGGSTPLSWNVAHVAIQGATAPHDMLPGTEGASDNQNVPPSTSSSPSQKRWHNAHLNYLQLLFLKYQNIHNRVVPAEDNPTAPSNLAECIRSSENNS</sequence>
<dbReference type="EMBL" id="GISG01199264">
    <property type="protein sequence ID" value="MBA4658107.1"/>
    <property type="molecule type" value="Transcribed_RNA"/>
</dbReference>
<organism evidence="2">
    <name type="scientific">Opuntia streptacantha</name>
    <name type="common">Prickly pear cactus</name>
    <name type="synonym">Opuntia cardona</name>
    <dbReference type="NCBI Taxonomy" id="393608"/>
    <lineage>
        <taxon>Eukaryota</taxon>
        <taxon>Viridiplantae</taxon>
        <taxon>Streptophyta</taxon>
        <taxon>Embryophyta</taxon>
        <taxon>Tracheophyta</taxon>
        <taxon>Spermatophyta</taxon>
        <taxon>Magnoliopsida</taxon>
        <taxon>eudicotyledons</taxon>
        <taxon>Gunneridae</taxon>
        <taxon>Pentapetalae</taxon>
        <taxon>Caryophyllales</taxon>
        <taxon>Cactineae</taxon>
        <taxon>Cactaceae</taxon>
        <taxon>Opuntioideae</taxon>
        <taxon>Opuntia</taxon>
    </lineage>
</organism>
<proteinExistence type="predicted"/>
<accession>A0A7C9E4V4</accession>
<reference evidence="2" key="2">
    <citation type="submission" date="2020-07" db="EMBL/GenBank/DDBJ databases">
        <authorList>
            <person name="Vera ALvarez R."/>
            <person name="Arias-Moreno D.M."/>
            <person name="Jimenez-Jacinto V."/>
            <person name="Jimenez-Bremont J.F."/>
            <person name="Swaminathan K."/>
            <person name="Moose S.P."/>
            <person name="Guerrero-Gonzalez M.L."/>
            <person name="Marino-Ramirez L."/>
            <person name="Landsman D."/>
            <person name="Rodriguez-Kessler M."/>
            <person name="Delgado-Sanchez P."/>
        </authorList>
    </citation>
    <scope>NUCLEOTIDE SEQUENCE</scope>
    <source>
        <tissue evidence="2">Cladode</tissue>
    </source>
</reference>
<reference evidence="2" key="1">
    <citation type="journal article" date="2013" name="J. Plant Res.">
        <title>Effect of fungi and light on seed germination of three Opuntia species from semiarid lands of central Mexico.</title>
        <authorList>
            <person name="Delgado-Sanchez P."/>
            <person name="Jimenez-Bremont J.F."/>
            <person name="Guerrero-Gonzalez Mde L."/>
            <person name="Flores J."/>
        </authorList>
    </citation>
    <scope>NUCLEOTIDE SEQUENCE</scope>
    <source>
        <tissue evidence="2">Cladode</tissue>
    </source>
</reference>